<feature type="region of interest" description="Disordered" evidence="1">
    <location>
        <begin position="902"/>
        <end position="926"/>
    </location>
</feature>
<organism evidence="3">
    <name type="scientific">Candidatus Kentrum sp. DK</name>
    <dbReference type="NCBI Taxonomy" id="2126562"/>
    <lineage>
        <taxon>Bacteria</taxon>
        <taxon>Pseudomonadati</taxon>
        <taxon>Pseudomonadota</taxon>
        <taxon>Gammaproteobacteria</taxon>
        <taxon>Candidatus Kentrum</taxon>
    </lineage>
</organism>
<dbReference type="SUPFAM" id="SSF52540">
    <property type="entry name" value="P-loop containing nucleoside triphosphate hydrolases"/>
    <property type="match status" value="1"/>
</dbReference>
<dbReference type="AlphaFoldDB" id="A0A450SY43"/>
<dbReference type="Pfam" id="PF01656">
    <property type="entry name" value="CbiA"/>
    <property type="match status" value="1"/>
</dbReference>
<gene>
    <name evidence="3" type="ORF">BECKDK2373B_GA0170837_10788</name>
</gene>
<feature type="compositionally biased region" description="Basic and acidic residues" evidence="1">
    <location>
        <begin position="906"/>
        <end position="915"/>
    </location>
</feature>
<evidence type="ECO:0000256" key="1">
    <source>
        <dbReference type="SAM" id="MobiDB-lite"/>
    </source>
</evidence>
<dbReference type="InterPro" id="IPR027417">
    <property type="entry name" value="P-loop_NTPase"/>
</dbReference>
<dbReference type="InterPro" id="IPR002586">
    <property type="entry name" value="CobQ/CobB/MinD/ParA_Nub-bd_dom"/>
</dbReference>
<dbReference type="Gene3D" id="3.40.50.300">
    <property type="entry name" value="P-loop containing nucleotide triphosphate hydrolases"/>
    <property type="match status" value="1"/>
</dbReference>
<evidence type="ECO:0000313" key="3">
    <source>
        <dbReference type="EMBL" id="VFJ58893.1"/>
    </source>
</evidence>
<evidence type="ECO:0000259" key="2">
    <source>
        <dbReference type="Pfam" id="PF01656"/>
    </source>
</evidence>
<feature type="domain" description="CobQ/CobB/MinD/ParA nucleotide binding" evidence="2">
    <location>
        <begin position="6"/>
        <end position="306"/>
    </location>
</feature>
<proteinExistence type="predicted"/>
<accession>A0A450SY43</accession>
<name>A0A450SY43_9GAMM</name>
<dbReference type="EMBL" id="CAADEX010000078">
    <property type="protein sequence ID" value="VFJ58893.1"/>
    <property type="molecule type" value="Genomic_DNA"/>
</dbReference>
<sequence length="926" mass="105537">MKSHSFVSYKGGAGRTFVLVNVAEALIIQGCNVLLLDLDIEAPGVSSFSSRVGINPLFQPDNLYRLGEKEPLWSESRKPEPGEECPFPGLLDAIRPHSKTLGQALGQLNSHEDAQLPAVTIRRLQDMLDEVPVYECRTSAQHPLEGRLFLVPVGGRFKYTTPEEGSDYTPWVYTPEESEGGRASLVQLTANLLFHPKIPFFKELQFSLKERVEKYAAIDYMLVDERPGLEGRTLVDAQWTDGTVLVMGTSRGNMAGSLDEARLLGTIFHRAQKNNQEPHPIVGLVVSQFIEEGGNTTLNAWLHSANQAGLGEFIEQEHGASNKFLEKPEKSSDVYLRLLNLGRVPLHFKPESESRDNTQPDEKTALAQLWGRVVKESEQNRKLGILAQYLSVLTYSYEHRLHDEPVRLRQAAHGHADQLSNITLPESIAVLAGHLRMRNTLDSMNGDFTAKLWSAWLEWEEAEKVIQESTAGGESRGSWRSLWLHAEVIEKWEQDNRSDRLQEARELTDAAIEAQEKYVKDLPGRRDGKKWQGDFRLYWLRGRLGKELAKDPREDRNLTEDTHEDLDKALEILGREERDTKAAEKEGVALNEQIIVWSRMRILQDVMELHEWQGRWGEAWARMMETLQTVATGQYLPQLEKAEDLLTRWRQAEPNAVTDAYGELVSEVRGHLRAPTQRSSLLLPFSRIAMSWYRITKAGHEERDSLPQELLNTLTEWELLAERRQVPAGDEDRAMAAALKGQVLMEIASSAKTHQQRERVSEAMERFDSAVLRGRDELAYYVYLTAARALDWRQRRNELLQKADSKKESPEQEGESRAERELVIRQRDAFYAFEQTAALFRNRECPDYYYESKQAEHLGNHPEAALQTLLSVFSPREPSDEKYFVFQDLQESVRGWVNKLGGITPSKEEQDKTNKLVEQLIPGGQS</sequence>
<protein>
    <submittedName>
        <fullName evidence="3">CobQ/CobB/MinD/ParA nucleotide binding domain-containing protein</fullName>
    </submittedName>
</protein>
<reference evidence="3" key="1">
    <citation type="submission" date="2019-02" db="EMBL/GenBank/DDBJ databases">
        <authorList>
            <person name="Gruber-Vodicka R. H."/>
            <person name="Seah K. B. B."/>
        </authorList>
    </citation>
    <scope>NUCLEOTIDE SEQUENCE</scope>
    <source>
        <strain evidence="3">BECK_DK47</strain>
    </source>
</reference>